<organism evidence="1 2">
    <name type="scientific">Smallanthus sonchifolius</name>
    <dbReference type="NCBI Taxonomy" id="185202"/>
    <lineage>
        <taxon>Eukaryota</taxon>
        <taxon>Viridiplantae</taxon>
        <taxon>Streptophyta</taxon>
        <taxon>Embryophyta</taxon>
        <taxon>Tracheophyta</taxon>
        <taxon>Spermatophyta</taxon>
        <taxon>Magnoliopsida</taxon>
        <taxon>eudicotyledons</taxon>
        <taxon>Gunneridae</taxon>
        <taxon>Pentapetalae</taxon>
        <taxon>asterids</taxon>
        <taxon>campanulids</taxon>
        <taxon>Asterales</taxon>
        <taxon>Asteraceae</taxon>
        <taxon>Asteroideae</taxon>
        <taxon>Heliantheae alliance</taxon>
        <taxon>Millerieae</taxon>
        <taxon>Smallanthus</taxon>
    </lineage>
</organism>
<evidence type="ECO:0000313" key="1">
    <source>
        <dbReference type="EMBL" id="KAI3713833.1"/>
    </source>
</evidence>
<reference evidence="1 2" key="2">
    <citation type="journal article" date="2022" name="Mol. Ecol. Resour.">
        <title>The genomes of chicory, endive, great burdock and yacon provide insights into Asteraceae paleo-polyploidization history and plant inulin production.</title>
        <authorList>
            <person name="Fan W."/>
            <person name="Wang S."/>
            <person name="Wang H."/>
            <person name="Wang A."/>
            <person name="Jiang F."/>
            <person name="Liu H."/>
            <person name="Zhao H."/>
            <person name="Xu D."/>
            <person name="Zhang Y."/>
        </authorList>
    </citation>
    <scope>NUCLEOTIDE SEQUENCE [LARGE SCALE GENOMIC DNA]</scope>
    <source>
        <strain evidence="2">cv. Yunnan</strain>
        <tissue evidence="1">Leaves</tissue>
    </source>
</reference>
<comment type="caution">
    <text evidence="1">The sequence shown here is derived from an EMBL/GenBank/DDBJ whole genome shotgun (WGS) entry which is preliminary data.</text>
</comment>
<proteinExistence type="predicted"/>
<protein>
    <submittedName>
        <fullName evidence="1">Uncharacterized protein</fullName>
    </submittedName>
</protein>
<accession>A0ACB9AVJ5</accession>
<keyword evidence="2" id="KW-1185">Reference proteome</keyword>
<gene>
    <name evidence="1" type="ORF">L1987_72419</name>
</gene>
<dbReference type="EMBL" id="CM042041">
    <property type="protein sequence ID" value="KAI3713833.1"/>
    <property type="molecule type" value="Genomic_DNA"/>
</dbReference>
<evidence type="ECO:0000313" key="2">
    <source>
        <dbReference type="Proteomes" id="UP001056120"/>
    </source>
</evidence>
<reference evidence="2" key="1">
    <citation type="journal article" date="2022" name="Mol. Ecol. Resour.">
        <title>The genomes of chicory, endive, great burdock and yacon provide insights into Asteraceae palaeo-polyploidization history and plant inulin production.</title>
        <authorList>
            <person name="Fan W."/>
            <person name="Wang S."/>
            <person name="Wang H."/>
            <person name="Wang A."/>
            <person name="Jiang F."/>
            <person name="Liu H."/>
            <person name="Zhao H."/>
            <person name="Xu D."/>
            <person name="Zhang Y."/>
        </authorList>
    </citation>
    <scope>NUCLEOTIDE SEQUENCE [LARGE SCALE GENOMIC DNA]</scope>
    <source>
        <strain evidence="2">cv. Yunnan</strain>
    </source>
</reference>
<name>A0ACB9AVJ5_9ASTR</name>
<dbReference type="Proteomes" id="UP001056120">
    <property type="component" value="Linkage Group LG24"/>
</dbReference>
<sequence>MVTTSPGFRSLQKSNLPQLIKLLPHHYFTRSLSFRILSYFYFYTDVFIQKIGAVDRKPEYFPHILFSRDRGRKLFHFLVVS</sequence>